<dbReference type="AlphaFoldDB" id="A0A1M5U169"/>
<feature type="chain" id="PRO_5012296592" evidence="1">
    <location>
        <begin position="25"/>
        <end position="271"/>
    </location>
</feature>
<organism evidence="3 4">
    <name type="scientific">Thermosipho atlanticus DSM 15807</name>
    <dbReference type="NCBI Taxonomy" id="1123380"/>
    <lineage>
        <taxon>Bacteria</taxon>
        <taxon>Thermotogati</taxon>
        <taxon>Thermotogota</taxon>
        <taxon>Thermotogae</taxon>
        <taxon>Thermotogales</taxon>
        <taxon>Fervidobacteriaceae</taxon>
        <taxon>Thermosipho</taxon>
    </lineage>
</organism>
<dbReference type="STRING" id="1123380.SAMN02745199_1586"/>
<keyword evidence="3" id="KW-0540">Nuclease</keyword>
<dbReference type="EMBL" id="FQXN01000007">
    <property type="protein sequence ID" value="SHH56772.1"/>
    <property type="molecule type" value="Genomic_DNA"/>
</dbReference>
<dbReference type="PROSITE" id="PS50830">
    <property type="entry name" value="TNASE_3"/>
    <property type="match status" value="1"/>
</dbReference>
<dbReference type="OrthoDB" id="4376109at2"/>
<protein>
    <submittedName>
        <fullName evidence="3">Endonuclease YncB, thermonuclease family</fullName>
    </submittedName>
</protein>
<keyword evidence="4" id="KW-1185">Reference proteome</keyword>
<dbReference type="SMART" id="SM00318">
    <property type="entry name" value="SNc"/>
    <property type="match status" value="1"/>
</dbReference>
<evidence type="ECO:0000259" key="2">
    <source>
        <dbReference type="PROSITE" id="PS50830"/>
    </source>
</evidence>
<dbReference type="InterPro" id="IPR016071">
    <property type="entry name" value="Staphylococal_nuclease_OB-fold"/>
</dbReference>
<keyword evidence="3" id="KW-0378">Hydrolase</keyword>
<evidence type="ECO:0000313" key="3">
    <source>
        <dbReference type="EMBL" id="SHH56772.1"/>
    </source>
</evidence>
<dbReference type="RefSeq" id="WP_073073910.1">
    <property type="nucleotide sequence ID" value="NZ_FQXN01000007.1"/>
</dbReference>
<dbReference type="PROSITE" id="PS51257">
    <property type="entry name" value="PROKAR_LIPOPROTEIN"/>
    <property type="match status" value="1"/>
</dbReference>
<dbReference type="Gene3D" id="2.40.50.90">
    <property type="match status" value="1"/>
</dbReference>
<evidence type="ECO:0000256" key="1">
    <source>
        <dbReference type="SAM" id="SignalP"/>
    </source>
</evidence>
<feature type="domain" description="TNase-like" evidence="2">
    <location>
        <begin position="41"/>
        <end position="175"/>
    </location>
</feature>
<dbReference type="Pfam" id="PF00565">
    <property type="entry name" value="SNase"/>
    <property type="match status" value="1"/>
</dbReference>
<evidence type="ECO:0000313" key="4">
    <source>
        <dbReference type="Proteomes" id="UP000242592"/>
    </source>
</evidence>
<accession>A0A1M5U169</accession>
<dbReference type="SUPFAM" id="SSF50199">
    <property type="entry name" value="Staphylococcal nuclease"/>
    <property type="match status" value="1"/>
</dbReference>
<gene>
    <name evidence="3" type="ORF">SAMN02745199_1586</name>
</gene>
<keyword evidence="3" id="KW-0255">Endonuclease</keyword>
<feature type="signal peptide" evidence="1">
    <location>
        <begin position="1"/>
        <end position="24"/>
    </location>
</feature>
<name>A0A1M5U169_9BACT</name>
<dbReference type="InterPro" id="IPR035437">
    <property type="entry name" value="SNase_OB-fold_sf"/>
</dbReference>
<dbReference type="GO" id="GO:0004519">
    <property type="term" value="F:endonuclease activity"/>
    <property type="evidence" value="ECO:0007669"/>
    <property type="project" value="UniProtKB-KW"/>
</dbReference>
<proteinExistence type="predicted"/>
<keyword evidence="1" id="KW-0732">Signal</keyword>
<dbReference type="Proteomes" id="UP000242592">
    <property type="component" value="Unassembled WGS sequence"/>
</dbReference>
<reference evidence="4" key="1">
    <citation type="submission" date="2016-11" db="EMBL/GenBank/DDBJ databases">
        <authorList>
            <person name="Varghese N."/>
            <person name="Submissions S."/>
        </authorList>
    </citation>
    <scope>NUCLEOTIDE SEQUENCE [LARGE SCALE GENOMIC DNA]</scope>
    <source>
        <strain evidence="4">DSM 15807</strain>
    </source>
</reference>
<sequence length="271" mass="31115">MNIKNYFALTLFSLLLLISSCVNLTSFEVVDVINVNNLSQTLEHVTVVSVVDGDTFKILESSNSVRIIGIDTPEIHEGSKPIGEFGEDAKNYLENFVSKYDIYILKMGYDNYGRILAYVFGKVDEQNYAFYESSILKAGLARPLIYFDNDDPYLTPKIVGGYNYAFEKKVGIFSKWSTAPILRSANNYLSYIGKIVFLEGTVQDVWSDSSFWHISSSWFTISIRKEEYYYFFNGYDLNNLKGKTVRFYGELWEYNGEPEILLRSPNEIVIL</sequence>